<proteinExistence type="predicted"/>
<organism evidence="2 3">
    <name type="scientific">Chondrus crispus</name>
    <name type="common">Carrageen Irish moss</name>
    <name type="synonym">Polymorpha crispa</name>
    <dbReference type="NCBI Taxonomy" id="2769"/>
    <lineage>
        <taxon>Eukaryota</taxon>
        <taxon>Rhodophyta</taxon>
        <taxon>Florideophyceae</taxon>
        <taxon>Rhodymeniophycidae</taxon>
        <taxon>Gigartinales</taxon>
        <taxon>Gigartinaceae</taxon>
        <taxon>Chondrus</taxon>
    </lineage>
</organism>
<dbReference type="EMBL" id="HG001752">
    <property type="protein sequence ID" value="CDF35950.1"/>
    <property type="molecule type" value="Genomic_DNA"/>
</dbReference>
<dbReference type="Proteomes" id="UP000012073">
    <property type="component" value="Unassembled WGS sequence"/>
</dbReference>
<sequence length="189" mass="21754">MPTRRFGAKLHGRRQQGNKQSLFRHHLAHKPSKPEARAHPPQPPHTATTRNFLTQLHAEAQKQYCARVPPVTSWLVHRPKSCHWPQWRPICLLTSPRSLRYAGACARLLRQTFSSRKPCRPPSTVRSCPSCSVRPVLATLSPHMRCSREPFHCLWKPQVPVWDFLLRRSRGASLQCSPIWSRAQQGTSR</sequence>
<feature type="region of interest" description="Disordered" evidence="1">
    <location>
        <begin position="1"/>
        <end position="20"/>
    </location>
</feature>
<accession>R7QEV2</accession>
<dbReference type="Gramene" id="CDF35950">
    <property type="protein sequence ID" value="CDF35950"/>
    <property type="gene ID" value="CHC_T00004329001"/>
</dbReference>
<gene>
    <name evidence="2" type="ORF">CHC_T00004329001</name>
</gene>
<evidence type="ECO:0000256" key="1">
    <source>
        <dbReference type="SAM" id="MobiDB-lite"/>
    </source>
</evidence>
<keyword evidence="3" id="KW-1185">Reference proteome</keyword>
<evidence type="ECO:0000313" key="3">
    <source>
        <dbReference type="Proteomes" id="UP000012073"/>
    </source>
</evidence>
<dbReference type="KEGG" id="ccp:CHC_T00004329001"/>
<evidence type="ECO:0000313" key="2">
    <source>
        <dbReference type="EMBL" id="CDF35950.1"/>
    </source>
</evidence>
<reference evidence="3" key="1">
    <citation type="journal article" date="2013" name="Proc. Natl. Acad. Sci. U.S.A.">
        <title>Genome structure and metabolic features in the red seaweed Chondrus crispus shed light on evolution of the Archaeplastida.</title>
        <authorList>
            <person name="Collen J."/>
            <person name="Porcel B."/>
            <person name="Carre W."/>
            <person name="Ball S.G."/>
            <person name="Chaparro C."/>
            <person name="Tonon T."/>
            <person name="Barbeyron T."/>
            <person name="Michel G."/>
            <person name="Noel B."/>
            <person name="Valentin K."/>
            <person name="Elias M."/>
            <person name="Artiguenave F."/>
            <person name="Arun A."/>
            <person name="Aury J.M."/>
            <person name="Barbosa-Neto J.F."/>
            <person name="Bothwell J.H."/>
            <person name="Bouget F.Y."/>
            <person name="Brillet L."/>
            <person name="Cabello-Hurtado F."/>
            <person name="Capella-Gutierrez S."/>
            <person name="Charrier B."/>
            <person name="Cladiere L."/>
            <person name="Cock J.M."/>
            <person name="Coelho S.M."/>
            <person name="Colleoni C."/>
            <person name="Czjzek M."/>
            <person name="Da Silva C."/>
            <person name="Delage L."/>
            <person name="Denoeud F."/>
            <person name="Deschamps P."/>
            <person name="Dittami S.M."/>
            <person name="Gabaldon T."/>
            <person name="Gachon C.M."/>
            <person name="Groisillier A."/>
            <person name="Herve C."/>
            <person name="Jabbari K."/>
            <person name="Katinka M."/>
            <person name="Kloareg B."/>
            <person name="Kowalczyk N."/>
            <person name="Labadie K."/>
            <person name="Leblanc C."/>
            <person name="Lopez P.J."/>
            <person name="McLachlan D.H."/>
            <person name="Meslet-Cladiere L."/>
            <person name="Moustafa A."/>
            <person name="Nehr Z."/>
            <person name="Nyvall Collen P."/>
            <person name="Panaud O."/>
            <person name="Partensky F."/>
            <person name="Poulain J."/>
            <person name="Rensing S.A."/>
            <person name="Rousvoal S."/>
            <person name="Samson G."/>
            <person name="Symeonidi A."/>
            <person name="Weissenbach J."/>
            <person name="Zambounis A."/>
            <person name="Wincker P."/>
            <person name="Boyen C."/>
        </authorList>
    </citation>
    <scope>NUCLEOTIDE SEQUENCE [LARGE SCALE GENOMIC DNA]</scope>
    <source>
        <strain evidence="3">cv. Stackhouse</strain>
    </source>
</reference>
<protein>
    <submittedName>
        <fullName evidence="2">Uncharacterized protein</fullName>
    </submittedName>
</protein>
<dbReference type="RefSeq" id="XP_005715769.1">
    <property type="nucleotide sequence ID" value="XM_005715712.1"/>
</dbReference>
<dbReference type="GeneID" id="17323483"/>
<dbReference type="AlphaFoldDB" id="R7QEV2"/>
<feature type="region of interest" description="Disordered" evidence="1">
    <location>
        <begin position="27"/>
        <end position="48"/>
    </location>
</feature>
<name>R7QEV2_CHOCR</name>